<accession>A0A915EGB5</accession>
<protein>
    <submittedName>
        <fullName evidence="2">Uncharacterized protein</fullName>
    </submittedName>
</protein>
<evidence type="ECO:0000313" key="2">
    <source>
        <dbReference type="WBParaSite" id="jg6379"/>
    </source>
</evidence>
<sequence length="273" mass="31338">MRHGPSRPGEWGGGLVHLEALGGVGARIKKFVVKDSNEVVIGVRHPPKIQFRDCFTKTPDSVTTRWNDFNAHYISTKQISEWLFYYPKNHEKNICDSRAKFSETAKAKGMRSVMEKRRCLAPYTDDSLDFKSFFFAQCFTRKIEFVLFIDSEKNNTHADLKYYEARYKILTQAITEEYVAIQAELKKVDPAYKHQILYVVAPNGISSSSFLPSEKCPQESVIQNPFSSHLVENSISEAWMVSHKAVKVDQMYYHVLPATFYTVTQAAMSLKRI</sequence>
<organism evidence="1 2">
    <name type="scientific">Ditylenchus dipsaci</name>
    <dbReference type="NCBI Taxonomy" id="166011"/>
    <lineage>
        <taxon>Eukaryota</taxon>
        <taxon>Metazoa</taxon>
        <taxon>Ecdysozoa</taxon>
        <taxon>Nematoda</taxon>
        <taxon>Chromadorea</taxon>
        <taxon>Rhabditida</taxon>
        <taxon>Tylenchina</taxon>
        <taxon>Tylenchomorpha</taxon>
        <taxon>Sphaerularioidea</taxon>
        <taxon>Anguinidae</taxon>
        <taxon>Anguininae</taxon>
        <taxon>Ditylenchus</taxon>
    </lineage>
</organism>
<evidence type="ECO:0000313" key="1">
    <source>
        <dbReference type="Proteomes" id="UP000887574"/>
    </source>
</evidence>
<dbReference type="WBParaSite" id="jg6379">
    <property type="protein sequence ID" value="jg6379"/>
    <property type="gene ID" value="jg6379"/>
</dbReference>
<dbReference type="Gene3D" id="3.40.50.2300">
    <property type="match status" value="1"/>
</dbReference>
<name>A0A915EGB5_9BILA</name>
<reference evidence="2" key="1">
    <citation type="submission" date="2022-11" db="UniProtKB">
        <authorList>
            <consortium name="WormBaseParasite"/>
        </authorList>
    </citation>
    <scope>IDENTIFICATION</scope>
</reference>
<keyword evidence="1" id="KW-1185">Reference proteome</keyword>
<dbReference type="AlphaFoldDB" id="A0A915EGB5"/>
<proteinExistence type="predicted"/>
<dbReference type="Proteomes" id="UP000887574">
    <property type="component" value="Unplaced"/>
</dbReference>